<comment type="similarity">
    <text evidence="2">Belongs to the ribonuclease III family.</text>
</comment>
<evidence type="ECO:0000256" key="4">
    <source>
        <dbReference type="ARBA" id="ARBA00022722"/>
    </source>
</evidence>
<comment type="function">
    <text evidence="8">Digests double-stranded RNA. Involved in the processing of primary rRNA transcript to yield the immediate precursors to the large and small rRNAs (23S and 16S). Processes some mRNAs, and tRNAs when they are encoded in the rRNA operon. Processes pre-crRNA and tracrRNA of type II CRISPR loci if present in the organism.</text>
</comment>
<feature type="binding site" evidence="8">
    <location>
        <position position="46"/>
    </location>
    <ligand>
        <name>Mg(2+)</name>
        <dbReference type="ChEBI" id="CHEBI:18420"/>
    </ligand>
</feature>
<dbReference type="CDD" id="cd00593">
    <property type="entry name" value="RIBOc"/>
    <property type="match status" value="1"/>
</dbReference>
<organism evidence="11 12">
    <name type="scientific">Helicobacter mastomyrinus</name>
    <dbReference type="NCBI Taxonomy" id="287948"/>
    <lineage>
        <taxon>Bacteria</taxon>
        <taxon>Pseudomonadati</taxon>
        <taxon>Campylobacterota</taxon>
        <taxon>Epsilonproteobacteria</taxon>
        <taxon>Campylobacterales</taxon>
        <taxon>Helicobacteraceae</taxon>
        <taxon>Helicobacter</taxon>
    </lineage>
</organism>
<keyword evidence="5 8" id="KW-0255">Endonuclease</keyword>
<dbReference type="CDD" id="cd10845">
    <property type="entry name" value="DSRM_RNAse_III_family"/>
    <property type="match status" value="1"/>
</dbReference>
<feature type="active site" evidence="8">
    <location>
        <position position="50"/>
    </location>
</feature>
<feature type="domain" description="RNase III" evidence="10">
    <location>
        <begin position="10"/>
        <end position="133"/>
    </location>
</feature>
<evidence type="ECO:0000313" key="12">
    <source>
        <dbReference type="Proteomes" id="UP001434737"/>
    </source>
</evidence>
<evidence type="ECO:0000259" key="10">
    <source>
        <dbReference type="PROSITE" id="PS50142"/>
    </source>
</evidence>
<sequence length="237" mass="27389">MTNIRLPKDSYLLENTIGYHFKNKRLLLEALTHKSCKKPYNNERLEFLGDAVLDLLVGEYLFKKLPRAREGELSKLRACIVNETGFMRLAKSINLGDFIYISQAEENNNGRERDSILSNAFEALMGAIYLESHLRYLSKIVYHLLESNYAKIDLPSLFTDYKTALQEITQALFHEVPTYTLIGQNGPDHRKVFEIALHIRGIEYAREIGHSKKEAQQKCAQIAYEKILQETHIKEPK</sequence>
<dbReference type="PROSITE" id="PS50137">
    <property type="entry name" value="DS_RBD"/>
    <property type="match status" value="1"/>
</dbReference>
<keyword evidence="4 8" id="KW-0540">Nuclease</keyword>
<evidence type="ECO:0000256" key="2">
    <source>
        <dbReference type="ARBA" id="ARBA00010183"/>
    </source>
</evidence>
<keyword evidence="3 8" id="KW-0507">mRNA processing</keyword>
<dbReference type="InterPro" id="IPR014720">
    <property type="entry name" value="dsRBD_dom"/>
</dbReference>
<feature type="active site" evidence="8">
    <location>
        <position position="122"/>
    </location>
</feature>
<evidence type="ECO:0000256" key="5">
    <source>
        <dbReference type="ARBA" id="ARBA00022759"/>
    </source>
</evidence>
<proteinExistence type="inferred from homology"/>
<dbReference type="Pfam" id="PF00035">
    <property type="entry name" value="dsrm"/>
    <property type="match status" value="1"/>
</dbReference>
<accession>A0ABZ3F262</accession>
<evidence type="ECO:0000256" key="7">
    <source>
        <dbReference type="ARBA" id="ARBA00022884"/>
    </source>
</evidence>
<comment type="subcellular location">
    <subcellularLocation>
        <location evidence="8">Cytoplasm</location>
    </subcellularLocation>
</comment>
<keyword evidence="8" id="KW-0819">tRNA processing</keyword>
<dbReference type="SUPFAM" id="SSF69065">
    <property type="entry name" value="RNase III domain-like"/>
    <property type="match status" value="1"/>
</dbReference>
<comment type="catalytic activity">
    <reaction evidence="1 8">
        <text>Endonucleolytic cleavage to 5'-phosphomonoester.</text>
        <dbReference type="EC" id="3.1.26.3"/>
    </reaction>
</comment>
<keyword evidence="8" id="KW-0698">rRNA processing</keyword>
<dbReference type="NCBIfam" id="TIGR02191">
    <property type="entry name" value="RNaseIII"/>
    <property type="match status" value="1"/>
</dbReference>
<dbReference type="Gene3D" id="1.10.1520.10">
    <property type="entry name" value="Ribonuclease III domain"/>
    <property type="match status" value="1"/>
</dbReference>
<dbReference type="PROSITE" id="PS50142">
    <property type="entry name" value="RNASE_3_2"/>
    <property type="match status" value="1"/>
</dbReference>
<keyword evidence="8" id="KW-0460">Magnesium</keyword>
<evidence type="ECO:0000256" key="6">
    <source>
        <dbReference type="ARBA" id="ARBA00022801"/>
    </source>
</evidence>
<comment type="subunit">
    <text evidence="8">Homodimer.</text>
</comment>
<evidence type="ECO:0000256" key="3">
    <source>
        <dbReference type="ARBA" id="ARBA00022664"/>
    </source>
</evidence>
<evidence type="ECO:0000313" key="11">
    <source>
        <dbReference type="EMBL" id="XAM17233.1"/>
    </source>
</evidence>
<dbReference type="EMBL" id="CP145316">
    <property type="protein sequence ID" value="XAM17233.1"/>
    <property type="molecule type" value="Genomic_DNA"/>
</dbReference>
<dbReference type="EC" id="3.1.26.3" evidence="8"/>
<dbReference type="PROSITE" id="PS00517">
    <property type="entry name" value="RNASE_3_1"/>
    <property type="match status" value="1"/>
</dbReference>
<reference evidence="11 12" key="1">
    <citation type="submission" date="2024-02" db="EMBL/GenBank/DDBJ databases">
        <title>Genome and pathogenicity analysis of Helicobacter mastomyrinus isolated from mice.</title>
        <authorList>
            <person name="Zhu L."/>
        </authorList>
    </citation>
    <scope>NUCLEOTIDE SEQUENCE [LARGE SCALE GENOMIC DNA]</scope>
    <source>
        <strain evidence="11 12">Hm-17</strain>
    </source>
</reference>
<keyword evidence="7 8" id="KW-0694">RNA-binding</keyword>
<keyword evidence="8" id="KW-0479">Metal-binding</keyword>
<protein>
    <recommendedName>
        <fullName evidence="8">Ribonuclease 3</fullName>
        <ecNumber evidence="8">3.1.26.3</ecNumber>
    </recommendedName>
    <alternativeName>
        <fullName evidence="8">Ribonuclease III</fullName>
        <shortName evidence="8">RNase III</shortName>
    </alternativeName>
</protein>
<feature type="domain" description="DRBM" evidence="9">
    <location>
        <begin position="160"/>
        <end position="229"/>
    </location>
</feature>
<dbReference type="SMART" id="SM00358">
    <property type="entry name" value="DSRM"/>
    <property type="match status" value="1"/>
</dbReference>
<keyword evidence="8" id="KW-0963">Cytoplasm</keyword>
<feature type="binding site" evidence="8">
    <location>
        <position position="119"/>
    </location>
    <ligand>
        <name>Mg(2+)</name>
        <dbReference type="ChEBI" id="CHEBI:18420"/>
    </ligand>
</feature>
<dbReference type="RefSeq" id="WP_295698842.1">
    <property type="nucleotide sequence ID" value="NZ_CP145316.1"/>
</dbReference>
<dbReference type="PANTHER" id="PTHR11207:SF0">
    <property type="entry name" value="RIBONUCLEASE 3"/>
    <property type="match status" value="1"/>
</dbReference>
<keyword evidence="12" id="KW-1185">Reference proteome</keyword>
<dbReference type="GO" id="GO:0004525">
    <property type="term" value="F:ribonuclease III activity"/>
    <property type="evidence" value="ECO:0007669"/>
    <property type="project" value="UniProtKB-EC"/>
</dbReference>
<dbReference type="InterPro" id="IPR011907">
    <property type="entry name" value="RNase_III"/>
</dbReference>
<feature type="binding site" evidence="8">
    <location>
        <position position="122"/>
    </location>
    <ligand>
        <name>Mg(2+)</name>
        <dbReference type="ChEBI" id="CHEBI:18420"/>
    </ligand>
</feature>
<name>A0ABZ3F262_9HELI</name>
<dbReference type="Gene3D" id="3.30.160.20">
    <property type="match status" value="1"/>
</dbReference>
<dbReference type="HAMAP" id="MF_00104">
    <property type="entry name" value="RNase_III"/>
    <property type="match status" value="1"/>
</dbReference>
<dbReference type="Proteomes" id="UP001434737">
    <property type="component" value="Chromosome"/>
</dbReference>
<gene>
    <name evidence="8 11" type="primary">rnc</name>
    <name evidence="11" type="ORF">V3I05_05950</name>
</gene>
<dbReference type="Pfam" id="PF14622">
    <property type="entry name" value="Ribonucleas_3_3"/>
    <property type="match status" value="1"/>
</dbReference>
<keyword evidence="6 8" id="KW-0378">Hydrolase</keyword>
<evidence type="ECO:0000256" key="8">
    <source>
        <dbReference type="HAMAP-Rule" id="MF_00104"/>
    </source>
</evidence>
<dbReference type="SMART" id="SM00535">
    <property type="entry name" value="RIBOc"/>
    <property type="match status" value="1"/>
</dbReference>
<dbReference type="PANTHER" id="PTHR11207">
    <property type="entry name" value="RIBONUCLEASE III"/>
    <property type="match status" value="1"/>
</dbReference>
<evidence type="ECO:0000259" key="9">
    <source>
        <dbReference type="PROSITE" id="PS50137"/>
    </source>
</evidence>
<comment type="cofactor">
    <cofactor evidence="8">
        <name>Mg(2+)</name>
        <dbReference type="ChEBI" id="CHEBI:18420"/>
    </cofactor>
</comment>
<keyword evidence="8" id="KW-0699">rRNA-binding</keyword>
<dbReference type="SUPFAM" id="SSF54768">
    <property type="entry name" value="dsRNA-binding domain-like"/>
    <property type="match status" value="1"/>
</dbReference>
<dbReference type="InterPro" id="IPR000999">
    <property type="entry name" value="RNase_III_dom"/>
</dbReference>
<evidence type="ECO:0000256" key="1">
    <source>
        <dbReference type="ARBA" id="ARBA00000109"/>
    </source>
</evidence>
<dbReference type="InterPro" id="IPR036389">
    <property type="entry name" value="RNase_III_sf"/>
</dbReference>